<keyword evidence="2" id="KW-1185">Reference proteome</keyword>
<evidence type="ECO:0000313" key="1">
    <source>
        <dbReference type="EMBL" id="CAJ2630023.1"/>
    </source>
</evidence>
<reference evidence="1" key="1">
    <citation type="submission" date="2023-10" db="EMBL/GenBank/DDBJ databases">
        <authorList>
            <person name="Rodriguez Cubillos JULIANA M."/>
            <person name="De Vega J."/>
        </authorList>
    </citation>
    <scope>NUCLEOTIDE SEQUENCE</scope>
</reference>
<dbReference type="Proteomes" id="UP001177021">
    <property type="component" value="Unassembled WGS sequence"/>
</dbReference>
<gene>
    <name evidence="1" type="ORF">MILVUS5_LOCUS1886</name>
</gene>
<comment type="caution">
    <text evidence="1">The sequence shown here is derived from an EMBL/GenBank/DDBJ whole genome shotgun (WGS) entry which is preliminary data.</text>
</comment>
<protein>
    <submittedName>
        <fullName evidence="1">Uncharacterized protein</fullName>
    </submittedName>
</protein>
<proteinExistence type="predicted"/>
<accession>A0ACB0IDM8</accession>
<dbReference type="EMBL" id="CASHSV030000001">
    <property type="protein sequence ID" value="CAJ2630023.1"/>
    <property type="molecule type" value="Genomic_DNA"/>
</dbReference>
<organism evidence="1 2">
    <name type="scientific">Trifolium pratense</name>
    <name type="common">Red clover</name>
    <dbReference type="NCBI Taxonomy" id="57577"/>
    <lineage>
        <taxon>Eukaryota</taxon>
        <taxon>Viridiplantae</taxon>
        <taxon>Streptophyta</taxon>
        <taxon>Embryophyta</taxon>
        <taxon>Tracheophyta</taxon>
        <taxon>Spermatophyta</taxon>
        <taxon>Magnoliopsida</taxon>
        <taxon>eudicotyledons</taxon>
        <taxon>Gunneridae</taxon>
        <taxon>Pentapetalae</taxon>
        <taxon>rosids</taxon>
        <taxon>fabids</taxon>
        <taxon>Fabales</taxon>
        <taxon>Fabaceae</taxon>
        <taxon>Papilionoideae</taxon>
        <taxon>50 kb inversion clade</taxon>
        <taxon>NPAAA clade</taxon>
        <taxon>Hologalegina</taxon>
        <taxon>IRL clade</taxon>
        <taxon>Trifolieae</taxon>
        <taxon>Trifolium</taxon>
    </lineage>
</organism>
<sequence length="1129" mass="127550">MLTEEKPEAFATPEQNHENGSKKKKKKKKKNNETLPQSIEHPKSQVSSDPLVVTPISEFKSNEESCAEFANTQTAEIKKKKKKKKNVINGEESNDPKPSLDTSGSTEFENKKEVEKSEVYAEFAKTQTSEKRKRKSKSETGKMGEMVVVENLLNHDSDRVNEIDRRKRQNSVQDGGQSNEHNVEPAETAVPISVVDRELSSVDSTIRLNNQANNEHNVEPAETAVQISVVDREASQVNSESLVVTPISEFKSNEEAHAEFARTQTGEIKKKKKKNKKKSVINGEESNEPKPSLDVTLSTEFEIKKEVEKSEVYAEFAKTQTGEIKKKKKKKKSEINGEESNEPKPSLDVTLSTEFEIKKEVEKSEVYAEFAKTQTGEIKKKKKKKKSVINGEESNEPKPSLDASGSTEFENKKEVEKSEVYAEFAKTQTGEIKKKKKKKKSVINGEESNEPKPSLDASGSTEFENKKEVEKSEVYAEFAKTQTGEKGKRKSKSEIGKMGEVVVLENVLNHDLEQVNEIDRRKRQKSVQDGAQSNEDNVEPAEIAVQISVVDRELSSVDPTIRLNNQPANLVEQKDVRKIRQEKHLELMKMQSIIAKDERKKRQEKHLEISKIAKEKRKIRQEKHLELMKMRKIAKEERKRLTKKRVNDESNKMQAESKYELKSTGDQSKEHNAEPAKTAVQISVVDREVSLVDPTMRLNNQPNNEHNVEPAETSVQISVLDREASQVNSEPLVVTPISEFKSNEEACAEFANTQTDDIKKKNKKKKSAINGEESNEPKSSLDVTVSTEFENKKEVEKSEVYAEFAKTQTGEIKTKKKKKKKSVINGEESNEPKSSFDATVSTEFENKKEVEKSEVYAEFAKTQTGEIKKKKKKKKSVINGEESNEPKPSLDATVTTEFENKKEGGKSEVYTEFGKTQSGKKRKRKSKSETGKMGEVVVVENVLSHDSEQVNEIDRRKRQKSVQEGAQSNEDNVEPAETAVQMSVVDRELSPVDPTIRLNNQPANLVEQKDERKRLKKIRVMDEINKDKMQVKRNFELRSRGEEKTNSGICWACREPNHSIKQCRKLKSLSKDEEICFFCGEIGHSLGKCSVYIAGGGRLARCLFCNLHGHFSFNCPGHGHFQGAVAGGS</sequence>
<name>A0ACB0IDM8_TRIPR</name>
<evidence type="ECO:0000313" key="2">
    <source>
        <dbReference type="Proteomes" id="UP001177021"/>
    </source>
</evidence>